<organism evidence="1 2">
    <name type="scientific">Friedmanniomyces endolithicus</name>
    <dbReference type="NCBI Taxonomy" id="329885"/>
    <lineage>
        <taxon>Eukaryota</taxon>
        <taxon>Fungi</taxon>
        <taxon>Dikarya</taxon>
        <taxon>Ascomycota</taxon>
        <taxon>Pezizomycotina</taxon>
        <taxon>Dothideomycetes</taxon>
        <taxon>Dothideomycetidae</taxon>
        <taxon>Mycosphaerellales</taxon>
        <taxon>Teratosphaeriaceae</taxon>
        <taxon>Friedmanniomyces</taxon>
    </lineage>
</organism>
<sequence>RREEFTCTGSSVARRRRRRSEIHITVAEAALRLRMSRSRNSAKRCCSISRCRLGKSLGATCH</sequence>
<evidence type="ECO:0000313" key="1">
    <source>
        <dbReference type="EMBL" id="KAK0948789.1"/>
    </source>
</evidence>
<evidence type="ECO:0000313" key="2">
    <source>
        <dbReference type="Proteomes" id="UP001175353"/>
    </source>
</evidence>
<accession>A0AAN6GY53</accession>
<dbReference type="Proteomes" id="UP001175353">
    <property type="component" value="Unassembled WGS sequence"/>
</dbReference>
<keyword evidence="2" id="KW-1185">Reference proteome</keyword>
<gene>
    <name evidence="1" type="ORF">LTR91_026971</name>
</gene>
<reference evidence="1" key="1">
    <citation type="submission" date="2023-06" db="EMBL/GenBank/DDBJ databases">
        <title>Black Yeasts Isolated from many extreme environments.</title>
        <authorList>
            <person name="Coleine C."/>
            <person name="Stajich J.E."/>
            <person name="Selbmann L."/>
        </authorList>
    </citation>
    <scope>NUCLEOTIDE SEQUENCE</scope>
    <source>
        <strain evidence="1">CCFEE 5200</strain>
    </source>
</reference>
<feature type="non-terminal residue" evidence="1">
    <location>
        <position position="1"/>
    </location>
</feature>
<dbReference type="EMBL" id="JAUJLE010001754">
    <property type="protein sequence ID" value="KAK0948789.1"/>
    <property type="molecule type" value="Genomic_DNA"/>
</dbReference>
<protein>
    <submittedName>
        <fullName evidence="1">Uncharacterized protein</fullName>
    </submittedName>
</protein>
<name>A0AAN6GY53_9PEZI</name>
<feature type="non-terminal residue" evidence="1">
    <location>
        <position position="62"/>
    </location>
</feature>
<proteinExistence type="predicted"/>
<comment type="caution">
    <text evidence="1">The sequence shown here is derived from an EMBL/GenBank/DDBJ whole genome shotgun (WGS) entry which is preliminary data.</text>
</comment>
<dbReference type="AlphaFoldDB" id="A0AAN6GY53"/>